<organism evidence="1 2">
    <name type="scientific">Thiocapsa rosea</name>
    <dbReference type="NCBI Taxonomy" id="69360"/>
    <lineage>
        <taxon>Bacteria</taxon>
        <taxon>Pseudomonadati</taxon>
        <taxon>Pseudomonadota</taxon>
        <taxon>Gammaproteobacteria</taxon>
        <taxon>Chromatiales</taxon>
        <taxon>Chromatiaceae</taxon>
        <taxon>Thiocapsa</taxon>
    </lineage>
</organism>
<dbReference type="EMBL" id="RBXL01000001">
    <property type="protein sequence ID" value="RKT43209.1"/>
    <property type="molecule type" value="Genomic_DNA"/>
</dbReference>
<sequence>MTLVIAFLFSLTLLSCETSNTQAITLVQQSIVELEGATTTIEDWAAAVAGARGSLQWRAGIPAREDVATSLRLVQLDIQRTFKGQAKKATIQWLVNLSTRYIQPTAIEIDGEAQNLLIGFATLELWQWMNLVAPRDDETVPVPNDEQSLLLADQQAEAEAAPKPEVPTPANVVAAAQPDVTLQDHVSGPGTASLSPVYMVVGPLSPGDALNERAAPSAQSAVIDRLAPGTLVTVGERRVVGDTAWREIAGDGGGWVAERYLRPAEFETIGYSLTPVAGSCSGFEPYWFLNWTRTALSVEVDGMREQHPITSVELAQGYTYGLLIAGKNPSNRITFRFEADPCPDLPVDGFMFGRGTLTITRDGKTRWFVGCCTPDSAAVRGTALADTIMQNMQMPPNTKFPFPDGYYCDDTISMDDAILVIEYPNIGYPLADYGCKIDHHSEIDKGFLVEQLCGATEDNRDPKREEHWKLSDKKSVIYVDGTRLRECSY</sequence>
<dbReference type="Proteomes" id="UP000274556">
    <property type="component" value="Unassembled WGS sequence"/>
</dbReference>
<protein>
    <submittedName>
        <fullName evidence="1">SH3 domain-containing protein</fullName>
    </submittedName>
</protein>
<gene>
    <name evidence="1" type="ORF">BDD21_0531</name>
</gene>
<dbReference type="AlphaFoldDB" id="A0A495V1P4"/>
<proteinExistence type="predicted"/>
<keyword evidence="2" id="KW-1185">Reference proteome</keyword>
<accession>A0A495V1P4</accession>
<dbReference type="Gene3D" id="2.30.30.40">
    <property type="entry name" value="SH3 Domains"/>
    <property type="match status" value="1"/>
</dbReference>
<comment type="caution">
    <text evidence="1">The sequence shown here is derived from an EMBL/GenBank/DDBJ whole genome shotgun (WGS) entry which is preliminary data.</text>
</comment>
<name>A0A495V1P4_9GAMM</name>
<dbReference type="RefSeq" id="WP_170164672.1">
    <property type="nucleotide sequence ID" value="NZ_RBXL01000001.1"/>
</dbReference>
<evidence type="ECO:0000313" key="2">
    <source>
        <dbReference type="Proteomes" id="UP000274556"/>
    </source>
</evidence>
<reference evidence="1 2" key="1">
    <citation type="submission" date="2018-10" db="EMBL/GenBank/DDBJ databases">
        <title>Genomic Encyclopedia of Archaeal and Bacterial Type Strains, Phase II (KMG-II): from individual species to whole genera.</title>
        <authorList>
            <person name="Goeker M."/>
        </authorList>
    </citation>
    <scope>NUCLEOTIDE SEQUENCE [LARGE SCALE GENOMIC DNA]</scope>
    <source>
        <strain evidence="1 2">DSM 235</strain>
    </source>
</reference>
<evidence type="ECO:0000313" key="1">
    <source>
        <dbReference type="EMBL" id="RKT43209.1"/>
    </source>
</evidence>